<name>A0A8H5KUC1_9HYPO</name>
<dbReference type="OrthoDB" id="42525at2759"/>
<comment type="caution">
    <text evidence="1">The sequence shown here is derived from an EMBL/GenBank/DDBJ whole genome shotgun (WGS) entry which is preliminary data.</text>
</comment>
<accession>A0A8H5KUC1</accession>
<reference evidence="1 2" key="1">
    <citation type="submission" date="2020-05" db="EMBL/GenBank/DDBJ databases">
        <title>Identification and distribution of gene clusters putatively required for synthesis of sphingolipid metabolism inhibitors in phylogenetically diverse species of the filamentous fungus Fusarium.</title>
        <authorList>
            <person name="Kim H.-S."/>
            <person name="Busman M."/>
            <person name="Brown D.W."/>
            <person name="Divon H."/>
            <person name="Uhlig S."/>
            <person name="Proctor R.H."/>
        </authorList>
    </citation>
    <scope>NUCLEOTIDE SEQUENCE [LARGE SCALE GENOMIC DNA]</scope>
    <source>
        <strain evidence="1 2">NRRL 36939</strain>
    </source>
</reference>
<dbReference type="Proteomes" id="UP000546213">
    <property type="component" value="Unassembled WGS sequence"/>
</dbReference>
<keyword evidence="2" id="KW-1185">Reference proteome</keyword>
<proteinExistence type="predicted"/>
<dbReference type="AlphaFoldDB" id="A0A8H5KUC1"/>
<evidence type="ECO:0000313" key="1">
    <source>
        <dbReference type="EMBL" id="KAF5579452.1"/>
    </source>
</evidence>
<protein>
    <submittedName>
        <fullName evidence="1">Uncharacterized protein</fullName>
    </submittedName>
</protein>
<organism evidence="1 2">
    <name type="scientific">Fusarium pseudocircinatum</name>
    <dbReference type="NCBI Taxonomy" id="56676"/>
    <lineage>
        <taxon>Eukaryota</taxon>
        <taxon>Fungi</taxon>
        <taxon>Dikarya</taxon>
        <taxon>Ascomycota</taxon>
        <taxon>Pezizomycotina</taxon>
        <taxon>Sordariomycetes</taxon>
        <taxon>Hypocreomycetidae</taxon>
        <taxon>Hypocreales</taxon>
        <taxon>Nectriaceae</taxon>
        <taxon>Fusarium</taxon>
        <taxon>Fusarium fujikuroi species complex</taxon>
    </lineage>
</organism>
<dbReference type="EMBL" id="JAAOAS010000333">
    <property type="protein sequence ID" value="KAF5579452.1"/>
    <property type="molecule type" value="Genomic_DNA"/>
</dbReference>
<sequence length="196" mass="21771">MTDDWDASAISAVAALIVALFALLVATAQALQQYLITGQLIRLCDSVVFGPLPGQGYRVWQFSQFRFRVLYSIPQINLDADLWPKESPHVKSYAIRCPSDLVTAPMQVSMRDIAVMGLTAGMKITDCSFTEKSLMQEKQNDDADEKSERSNATDETDLEATLFLSIGWTCIGSAKWTSIKASGLHHGDPMYRQIHH</sequence>
<evidence type="ECO:0000313" key="2">
    <source>
        <dbReference type="Proteomes" id="UP000546213"/>
    </source>
</evidence>
<gene>
    <name evidence="1" type="ORF">FPCIR_11110</name>
</gene>